<organism evidence="2 3">
    <name type="scientific">Austropuccinia psidii MF-1</name>
    <dbReference type="NCBI Taxonomy" id="1389203"/>
    <lineage>
        <taxon>Eukaryota</taxon>
        <taxon>Fungi</taxon>
        <taxon>Dikarya</taxon>
        <taxon>Basidiomycota</taxon>
        <taxon>Pucciniomycotina</taxon>
        <taxon>Pucciniomycetes</taxon>
        <taxon>Pucciniales</taxon>
        <taxon>Sphaerophragmiaceae</taxon>
        <taxon>Austropuccinia</taxon>
    </lineage>
</organism>
<comment type="caution">
    <text evidence="2">The sequence shown here is derived from an EMBL/GenBank/DDBJ whole genome shotgun (WGS) entry which is preliminary data.</text>
</comment>
<dbReference type="PANTHER" id="PTHR11439">
    <property type="entry name" value="GAG-POL-RELATED RETROTRANSPOSON"/>
    <property type="match status" value="1"/>
</dbReference>
<dbReference type="OrthoDB" id="3344688at2759"/>
<evidence type="ECO:0000256" key="1">
    <source>
        <dbReference type="SAM" id="Phobius"/>
    </source>
</evidence>
<feature type="transmembrane region" description="Helical" evidence="1">
    <location>
        <begin position="134"/>
        <end position="154"/>
    </location>
</feature>
<keyword evidence="1" id="KW-1133">Transmembrane helix</keyword>
<keyword evidence="1" id="KW-0812">Transmembrane</keyword>
<evidence type="ECO:0000313" key="3">
    <source>
        <dbReference type="Proteomes" id="UP000765509"/>
    </source>
</evidence>
<name>A0A9Q3CE26_9BASI</name>
<dbReference type="EMBL" id="AVOT02006390">
    <property type="protein sequence ID" value="MBW0481430.1"/>
    <property type="molecule type" value="Genomic_DNA"/>
</dbReference>
<keyword evidence="3" id="KW-1185">Reference proteome</keyword>
<dbReference type="PANTHER" id="PTHR11439:SF483">
    <property type="entry name" value="PEPTIDE SYNTHASE GLIP-LIKE, PUTATIVE (AFU_ORTHOLOGUE AFUA_3G12920)-RELATED"/>
    <property type="match status" value="1"/>
</dbReference>
<gene>
    <name evidence="2" type="ORF">O181_021145</name>
</gene>
<dbReference type="AlphaFoldDB" id="A0A9Q3CE26"/>
<protein>
    <recommendedName>
        <fullName evidence="4">Reverse transcriptase Ty1/copia-type domain-containing protein</fullName>
    </recommendedName>
</protein>
<accession>A0A9Q3CE26</accession>
<keyword evidence="1" id="KW-0472">Membrane</keyword>
<evidence type="ECO:0008006" key="4">
    <source>
        <dbReference type="Google" id="ProtNLM"/>
    </source>
</evidence>
<dbReference type="Proteomes" id="UP000765509">
    <property type="component" value="Unassembled WGS sequence"/>
</dbReference>
<sequence>MFYLSQSRTSYKLITGFFWHGGCKPILTPQIPSSKLLPLATTDSEPAKLHYWRAVGLLNYLVACPRPDLAYSASSLSQFLSFPSHDHELAFMHVLRYLKGTSTWGLWLGRRGDNSSIVAYCDSDWGLNYDSRSFSGSCVFLYGISLMFLIMIIYSEHE</sequence>
<evidence type="ECO:0000313" key="2">
    <source>
        <dbReference type="EMBL" id="MBW0481430.1"/>
    </source>
</evidence>
<reference evidence="2" key="1">
    <citation type="submission" date="2021-03" db="EMBL/GenBank/DDBJ databases">
        <title>Draft genome sequence of rust myrtle Austropuccinia psidii MF-1, a brazilian biotype.</title>
        <authorList>
            <person name="Quecine M.C."/>
            <person name="Pachon D.M.R."/>
            <person name="Bonatelli M.L."/>
            <person name="Correr F.H."/>
            <person name="Franceschini L.M."/>
            <person name="Leite T.F."/>
            <person name="Margarido G.R.A."/>
            <person name="Almeida C.A."/>
            <person name="Ferrarezi J.A."/>
            <person name="Labate C.A."/>
        </authorList>
    </citation>
    <scope>NUCLEOTIDE SEQUENCE</scope>
    <source>
        <strain evidence="2">MF-1</strain>
    </source>
</reference>
<proteinExistence type="predicted"/>